<evidence type="ECO:0000313" key="4">
    <source>
        <dbReference type="EMBL" id="KAK3910252.1"/>
    </source>
</evidence>
<sequence length="896" mass="99223">METGSCPRRIPGYGPSHVNPDSILPLSRKTHIFKSPHFSKFIESTPSATGGMAGDSESKSSDTTLQQDSSTSTGTASKSTSSKTNENPTAPVSSFNIPFDKLMGEENWPDWRMLMELYLGDLFACTLKDPEAAVLADRNCQAFKDDLMARQKISFGVDKSLLKYLRGASTAHQTWSKLCNAFEDKGVFRRAALLRKLVSLKQESTLAQYVLEFKEVVGQIADTGKAIEDEMCSVLLLANVKPIHKSFCQIVERTCQTKLPDGTSTLEFNVISEELLREGNKIKSEETPKTQTANKAVLKSLSAQPGKSQGGTWQHGHRGGGRGSSKPPSGGRSLQQYNSKQNPSNQKSADFQPRKSHNKYTKVYPKCIHCAKTNHPEKYCHFRYSSAASQAAAAAEAAARRKRKHQSESDEEDSRKKIKSEDPKGPPKWVLKIARRGKANTASTSSATNASESDIATADVVNDIDSIVNNTNNKIIKTYLDSGAFTSMTPEIQCLHNYKPIDNEPVECAGDQILYTQGKGNLKLHNNVDGLQEIQNFTYVPGLTSSLLSISDITNNGLTVVFKEKQCGIFKSDAVQIKTQPILETTETNGTYCLDLNVKINNKALAVSRESQAVLWHKRLAHMCDDYLNLLMKKGLVTGLDHININDLSLCESIFPAAKMPMATAQHEHILPPKIPDSCLLRNPVQHPEETSTREHNSISDIICPEPNNPTEDPDPNKSEDDPSPIFWDQKTPTDNTDTTVYDNLETATESETSNTIRDTIIPSMTEPVALRRIGSRVRTPKQYPDHIIYGLTKNKSVPTDKACLVLPIDPEVPQSIQEVHQSPEQDLWLAYSDKYSARTKHFGVRIQMVRDRIADGSVALEHMSTSLMPADMMTKALGEINHKNCRKTLKIQCSD</sequence>
<keyword evidence="5" id="KW-1185">Reference proteome</keyword>
<evidence type="ECO:0000256" key="1">
    <source>
        <dbReference type="SAM" id="MobiDB-lite"/>
    </source>
</evidence>
<evidence type="ECO:0000259" key="2">
    <source>
        <dbReference type="Pfam" id="PF13976"/>
    </source>
</evidence>
<feature type="region of interest" description="Disordered" evidence="1">
    <location>
        <begin position="1"/>
        <end position="22"/>
    </location>
</feature>
<feature type="compositionally biased region" description="Polar residues" evidence="1">
    <location>
        <begin position="334"/>
        <end position="349"/>
    </location>
</feature>
<feature type="region of interest" description="Disordered" evidence="1">
    <location>
        <begin position="680"/>
        <end position="738"/>
    </location>
</feature>
<dbReference type="Proteomes" id="UP001219518">
    <property type="component" value="Unassembled WGS sequence"/>
</dbReference>
<dbReference type="InterPro" id="IPR025724">
    <property type="entry name" value="GAG-pre-integrase_dom"/>
</dbReference>
<dbReference type="Pfam" id="PF22936">
    <property type="entry name" value="Pol_BBD"/>
    <property type="match status" value="1"/>
</dbReference>
<feature type="region of interest" description="Disordered" evidence="1">
    <location>
        <begin position="395"/>
        <end position="430"/>
    </location>
</feature>
<protein>
    <submittedName>
        <fullName evidence="4">Mitochondrial protein</fullName>
    </submittedName>
</protein>
<dbReference type="InterPro" id="IPR054722">
    <property type="entry name" value="PolX-like_BBD"/>
</dbReference>
<evidence type="ECO:0000313" key="5">
    <source>
        <dbReference type="Proteomes" id="UP001219518"/>
    </source>
</evidence>
<feature type="domain" description="GAG-pre-integrase" evidence="2">
    <location>
        <begin position="590"/>
        <end position="653"/>
    </location>
</feature>
<dbReference type="Pfam" id="PF14223">
    <property type="entry name" value="Retrotran_gag_2"/>
    <property type="match status" value="1"/>
</dbReference>
<feature type="domain" description="Retrovirus-related Pol polyprotein from transposon TNT 1-94-like beta-barrel" evidence="3">
    <location>
        <begin position="479"/>
        <end position="557"/>
    </location>
</feature>
<dbReference type="Pfam" id="PF13976">
    <property type="entry name" value="gag_pre-integrs"/>
    <property type="match status" value="1"/>
</dbReference>
<feature type="compositionally biased region" description="Basic and acidic residues" evidence="1">
    <location>
        <begin position="687"/>
        <end position="698"/>
    </location>
</feature>
<comment type="caution">
    <text evidence="4">The sequence shown here is derived from an EMBL/GenBank/DDBJ whole genome shotgun (WGS) entry which is preliminary data.</text>
</comment>
<gene>
    <name evidence="4" type="ORF">KUF71_004126</name>
</gene>
<feature type="region of interest" description="Disordered" evidence="1">
    <location>
        <begin position="300"/>
        <end position="357"/>
    </location>
</feature>
<feature type="compositionally biased region" description="Polar residues" evidence="1">
    <location>
        <begin position="301"/>
        <end position="312"/>
    </location>
</feature>
<feature type="compositionally biased region" description="Basic and acidic residues" evidence="1">
    <location>
        <begin position="413"/>
        <end position="425"/>
    </location>
</feature>
<reference evidence="4" key="1">
    <citation type="submission" date="2021-07" db="EMBL/GenBank/DDBJ databases">
        <authorList>
            <person name="Catto M.A."/>
            <person name="Jacobson A."/>
            <person name="Kennedy G."/>
            <person name="Labadie P."/>
            <person name="Hunt B.G."/>
            <person name="Srinivasan R."/>
        </authorList>
    </citation>
    <scope>NUCLEOTIDE SEQUENCE</scope>
    <source>
        <strain evidence="4">PL_HMW_Pooled</strain>
        <tissue evidence="4">Head</tissue>
    </source>
</reference>
<reference evidence="4" key="2">
    <citation type="journal article" date="2023" name="BMC Genomics">
        <title>Pest status, molecular evolution, and epigenetic factors derived from the genome assembly of Frankliniella fusca, a thysanopteran phytovirus vector.</title>
        <authorList>
            <person name="Catto M.A."/>
            <person name="Labadie P.E."/>
            <person name="Jacobson A.L."/>
            <person name="Kennedy G.G."/>
            <person name="Srinivasan R."/>
            <person name="Hunt B.G."/>
        </authorList>
    </citation>
    <scope>NUCLEOTIDE SEQUENCE</scope>
    <source>
        <strain evidence="4">PL_HMW_Pooled</strain>
    </source>
</reference>
<evidence type="ECO:0000259" key="3">
    <source>
        <dbReference type="Pfam" id="PF22936"/>
    </source>
</evidence>
<feature type="region of interest" description="Disordered" evidence="1">
    <location>
        <begin position="43"/>
        <end position="96"/>
    </location>
</feature>
<proteinExistence type="predicted"/>
<feature type="compositionally biased region" description="Low complexity" evidence="1">
    <location>
        <begin position="61"/>
        <end position="84"/>
    </location>
</feature>
<feature type="compositionally biased region" description="Polar residues" evidence="1">
    <location>
        <begin position="85"/>
        <end position="96"/>
    </location>
</feature>
<feature type="compositionally biased region" description="Low complexity" evidence="1">
    <location>
        <begin position="324"/>
        <end position="333"/>
    </location>
</feature>
<name>A0AAE1L9U4_9NEOP</name>
<organism evidence="4 5">
    <name type="scientific">Frankliniella fusca</name>
    <dbReference type="NCBI Taxonomy" id="407009"/>
    <lineage>
        <taxon>Eukaryota</taxon>
        <taxon>Metazoa</taxon>
        <taxon>Ecdysozoa</taxon>
        <taxon>Arthropoda</taxon>
        <taxon>Hexapoda</taxon>
        <taxon>Insecta</taxon>
        <taxon>Pterygota</taxon>
        <taxon>Neoptera</taxon>
        <taxon>Paraneoptera</taxon>
        <taxon>Thysanoptera</taxon>
        <taxon>Terebrantia</taxon>
        <taxon>Thripoidea</taxon>
        <taxon>Thripidae</taxon>
        <taxon>Frankliniella</taxon>
    </lineage>
</organism>
<dbReference type="EMBL" id="JAHWGI010000148">
    <property type="protein sequence ID" value="KAK3910252.1"/>
    <property type="molecule type" value="Genomic_DNA"/>
</dbReference>
<dbReference type="AlphaFoldDB" id="A0AAE1L9U4"/>
<accession>A0AAE1L9U4</accession>